<evidence type="ECO:0000313" key="8">
    <source>
        <dbReference type="Proteomes" id="UP000611215"/>
    </source>
</evidence>
<evidence type="ECO:0000256" key="2">
    <source>
        <dbReference type="ARBA" id="ARBA00022630"/>
    </source>
</evidence>
<comment type="caution">
    <text evidence="7">The sequence shown here is derived from an EMBL/GenBank/DDBJ whole genome shotgun (WGS) entry which is preliminary data.</text>
</comment>
<keyword evidence="2" id="KW-0285">Flavoprotein</keyword>
<reference evidence="7 8" key="1">
    <citation type="submission" date="2020-11" db="EMBL/GenBank/DDBJ databases">
        <title>Winogradskyella marina sp. nov., isolated from marine sediment.</title>
        <authorList>
            <person name="Bo J."/>
            <person name="Wang S."/>
            <person name="Song X."/>
            <person name="Du Z."/>
        </authorList>
    </citation>
    <scope>NUCLEOTIDE SEQUENCE [LARGE SCALE GENOMIC DNA]</scope>
    <source>
        <strain evidence="7 8">F6397</strain>
    </source>
</reference>
<evidence type="ECO:0000256" key="3">
    <source>
        <dbReference type="ARBA" id="ARBA00022643"/>
    </source>
</evidence>
<proteinExistence type="inferred from homology"/>
<dbReference type="PANTHER" id="PTHR10578">
    <property type="entry name" value="S -2-HYDROXY-ACID OXIDASE-RELATED"/>
    <property type="match status" value="1"/>
</dbReference>
<dbReference type="InterPro" id="IPR013785">
    <property type="entry name" value="Aldolase_TIM"/>
</dbReference>
<dbReference type="PIRSF" id="PIRSF000138">
    <property type="entry name" value="Al-hdrx_acd_dh"/>
    <property type="match status" value="1"/>
</dbReference>
<keyword evidence="4" id="KW-0560">Oxidoreductase</keyword>
<evidence type="ECO:0000256" key="1">
    <source>
        <dbReference type="ARBA" id="ARBA00001917"/>
    </source>
</evidence>
<dbReference type="RefSeq" id="WP_195869989.1">
    <property type="nucleotide sequence ID" value="NZ_JADOET010000001.1"/>
</dbReference>
<dbReference type="InterPro" id="IPR000262">
    <property type="entry name" value="FMN-dep_DH"/>
</dbReference>
<dbReference type="SUPFAM" id="SSF51395">
    <property type="entry name" value="FMN-linked oxidoreductases"/>
    <property type="match status" value="1"/>
</dbReference>
<comment type="cofactor">
    <cofactor evidence="1">
        <name>FMN</name>
        <dbReference type="ChEBI" id="CHEBI:58210"/>
    </cofactor>
</comment>
<dbReference type="InterPro" id="IPR037396">
    <property type="entry name" value="FMN_HAD"/>
</dbReference>
<dbReference type="PANTHER" id="PTHR10578:SF107">
    <property type="entry name" value="2-HYDROXYACID OXIDASE 1"/>
    <property type="match status" value="1"/>
</dbReference>
<protein>
    <submittedName>
        <fullName evidence="7">Alpha-hydroxy-acid oxidizing protein</fullName>
    </submittedName>
</protein>
<evidence type="ECO:0000313" key="7">
    <source>
        <dbReference type="EMBL" id="MBF8148716.1"/>
    </source>
</evidence>
<keyword evidence="8" id="KW-1185">Reference proteome</keyword>
<dbReference type="EMBL" id="JADOET010000001">
    <property type="protein sequence ID" value="MBF8148716.1"/>
    <property type="molecule type" value="Genomic_DNA"/>
</dbReference>
<dbReference type="PROSITE" id="PS00557">
    <property type="entry name" value="FMN_HYDROXY_ACID_DH_1"/>
    <property type="match status" value="1"/>
</dbReference>
<organism evidence="7 8">
    <name type="scientific">Winogradskyella marina</name>
    <dbReference type="NCBI Taxonomy" id="2785530"/>
    <lineage>
        <taxon>Bacteria</taxon>
        <taxon>Pseudomonadati</taxon>
        <taxon>Bacteroidota</taxon>
        <taxon>Flavobacteriia</taxon>
        <taxon>Flavobacteriales</taxon>
        <taxon>Flavobacteriaceae</taxon>
        <taxon>Winogradskyella</taxon>
    </lineage>
</organism>
<dbReference type="PROSITE" id="PS51349">
    <property type="entry name" value="FMN_HYDROXY_ACID_DH_2"/>
    <property type="match status" value="1"/>
</dbReference>
<evidence type="ECO:0000256" key="4">
    <source>
        <dbReference type="ARBA" id="ARBA00023002"/>
    </source>
</evidence>
<dbReference type="Gene3D" id="3.20.20.70">
    <property type="entry name" value="Aldolase class I"/>
    <property type="match status" value="1"/>
</dbReference>
<dbReference type="CDD" id="cd02809">
    <property type="entry name" value="alpha_hydroxyacid_oxid_FMN"/>
    <property type="match status" value="1"/>
</dbReference>
<dbReference type="InterPro" id="IPR008259">
    <property type="entry name" value="FMN_hydac_DH_AS"/>
</dbReference>
<comment type="similarity">
    <text evidence="5">Belongs to the FMN-dependent alpha-hydroxy acid dehydrogenase family.</text>
</comment>
<dbReference type="Pfam" id="PF01070">
    <property type="entry name" value="FMN_dh"/>
    <property type="match status" value="1"/>
</dbReference>
<name>A0ABS0EE48_9FLAO</name>
<evidence type="ECO:0000259" key="6">
    <source>
        <dbReference type="PROSITE" id="PS51349"/>
    </source>
</evidence>
<accession>A0ABS0EE48</accession>
<dbReference type="Proteomes" id="UP000611215">
    <property type="component" value="Unassembled WGS sequence"/>
</dbReference>
<feature type="domain" description="FMN hydroxy acid dehydrogenase" evidence="6">
    <location>
        <begin position="4"/>
        <end position="382"/>
    </location>
</feature>
<evidence type="ECO:0000256" key="5">
    <source>
        <dbReference type="ARBA" id="ARBA00024042"/>
    </source>
</evidence>
<gene>
    <name evidence="7" type="ORF">ITJ86_02335</name>
</gene>
<keyword evidence="3" id="KW-0288">FMN</keyword>
<dbReference type="InterPro" id="IPR012133">
    <property type="entry name" value="Alpha-hydoxy_acid_DH_FMN"/>
</dbReference>
<sequence>MEIKINPKYPSVTDLRQRAMVKMPKFAFEYLDGGCNEDINLDKNRTDIQKVELMPQYLSKFDKSNLKTELFGHTYDAPFGIAPVGLQGLMWPNAPEILAKSAFDHNIPFILSTVTTSSIERIAEITEGKNWFQLYHPTDEKIKRDLLDRAANAGNDVLVILADVPTFGYRPRDVRNGLAMPPTMSVKNILEVFTKPDWAIQTLIHGQPSFKTMEKYMPKGLNLKKLGEFMDETFTGRLNTDRIASLRDQWKGKLVIKGVVSEEDTVKAIDLGVDGLIVSNHGGRQLDAGQSTIVPMTNLAQKYKDQITIMVDSGLRGGPDIARSIASGADFTFMGRSFMYGVGALGKEGGNHTISLMKREFQQVMEQVCCERVEDLPKHLIK</sequence>